<name>A0A5C2RQJ8_9APHY</name>
<evidence type="ECO:0000313" key="2">
    <source>
        <dbReference type="Proteomes" id="UP000313359"/>
    </source>
</evidence>
<reference evidence="1" key="1">
    <citation type="journal article" date="2018" name="Genome Biol. Evol.">
        <title>Genomics and development of Lentinus tigrinus, a white-rot wood-decaying mushroom with dimorphic fruiting bodies.</title>
        <authorList>
            <person name="Wu B."/>
            <person name="Xu Z."/>
            <person name="Knudson A."/>
            <person name="Carlson A."/>
            <person name="Chen N."/>
            <person name="Kovaka S."/>
            <person name="LaButti K."/>
            <person name="Lipzen A."/>
            <person name="Pennachio C."/>
            <person name="Riley R."/>
            <person name="Schakwitz W."/>
            <person name="Umezawa K."/>
            <person name="Ohm R.A."/>
            <person name="Grigoriev I.V."/>
            <person name="Nagy L.G."/>
            <person name="Gibbons J."/>
            <person name="Hibbett D."/>
        </authorList>
    </citation>
    <scope>NUCLEOTIDE SEQUENCE [LARGE SCALE GENOMIC DNA]</scope>
    <source>
        <strain evidence="1">ALCF2SS1-6</strain>
    </source>
</reference>
<protein>
    <submittedName>
        <fullName evidence="1">Uncharacterized protein</fullName>
    </submittedName>
</protein>
<accession>A0A5C2RQJ8</accession>
<organism evidence="1 2">
    <name type="scientific">Lentinus tigrinus ALCF2SS1-6</name>
    <dbReference type="NCBI Taxonomy" id="1328759"/>
    <lineage>
        <taxon>Eukaryota</taxon>
        <taxon>Fungi</taxon>
        <taxon>Dikarya</taxon>
        <taxon>Basidiomycota</taxon>
        <taxon>Agaricomycotina</taxon>
        <taxon>Agaricomycetes</taxon>
        <taxon>Polyporales</taxon>
        <taxon>Polyporaceae</taxon>
        <taxon>Lentinus</taxon>
    </lineage>
</organism>
<keyword evidence="2" id="KW-1185">Reference proteome</keyword>
<dbReference type="AlphaFoldDB" id="A0A5C2RQJ8"/>
<dbReference type="EMBL" id="ML122319">
    <property type="protein sequence ID" value="RPD53574.1"/>
    <property type="molecule type" value="Genomic_DNA"/>
</dbReference>
<proteinExistence type="predicted"/>
<sequence length="129" mass="14505">MKPLLSFPFFWSSWQLQSASKALTVRCCGEQLFPYRGWDYDGTMSGLRPARLDLSRAIAPCRFLASGCGRSGMDLGVEYLERRPVPARPWTVWRCGWNGDRTSRIFCAQGLQILRVSSNLVSAEHVGTS</sequence>
<dbReference type="Proteomes" id="UP000313359">
    <property type="component" value="Unassembled WGS sequence"/>
</dbReference>
<evidence type="ECO:0000313" key="1">
    <source>
        <dbReference type="EMBL" id="RPD53574.1"/>
    </source>
</evidence>
<gene>
    <name evidence="1" type="ORF">L227DRAFT_395976</name>
</gene>